<evidence type="ECO:0000313" key="1">
    <source>
        <dbReference type="EMBL" id="SEO00908.1"/>
    </source>
</evidence>
<sequence length="82" mass="9081">MRAFTEMAEQGFRTCLGVLALVKTYGPARVDAARQRGVTIRARTVTSIRSILKNGLDRAFLEGFEEVAPLQHANIRGGGYYH</sequence>
<accession>A0A1H8L867</accession>
<keyword evidence="2" id="KW-1185">Reference proteome</keyword>
<dbReference type="AlphaFoldDB" id="A0A1H8L867"/>
<dbReference type="STRING" id="1077947.SAMN05216227_10398"/>
<dbReference type="Proteomes" id="UP000183002">
    <property type="component" value="Unassembled WGS sequence"/>
</dbReference>
<organism evidence="1 2">
    <name type="scientific">Pseudorhodobacter antarcticus</name>
    <dbReference type="NCBI Taxonomy" id="1077947"/>
    <lineage>
        <taxon>Bacteria</taxon>
        <taxon>Pseudomonadati</taxon>
        <taxon>Pseudomonadota</taxon>
        <taxon>Alphaproteobacteria</taxon>
        <taxon>Rhodobacterales</taxon>
        <taxon>Paracoccaceae</taxon>
        <taxon>Pseudorhodobacter</taxon>
    </lineage>
</organism>
<name>A0A1H8L867_9RHOB</name>
<reference evidence="1 2" key="1">
    <citation type="submission" date="2016-10" db="EMBL/GenBank/DDBJ databases">
        <authorList>
            <person name="de Groot N.N."/>
        </authorList>
    </citation>
    <scope>NUCLEOTIDE SEQUENCE [LARGE SCALE GENOMIC DNA]</scope>
    <source>
        <strain evidence="1 2">CGMCC 1.10836</strain>
    </source>
</reference>
<dbReference type="EMBL" id="FOCO01000039">
    <property type="protein sequence ID" value="SEO00908.1"/>
    <property type="molecule type" value="Genomic_DNA"/>
</dbReference>
<gene>
    <name evidence="1" type="ORF">SAMN05216227_10398</name>
</gene>
<protein>
    <submittedName>
        <fullName evidence="1">Uncharacterized protein</fullName>
    </submittedName>
</protein>
<evidence type="ECO:0000313" key="2">
    <source>
        <dbReference type="Proteomes" id="UP000183002"/>
    </source>
</evidence>
<proteinExistence type="predicted"/>